<accession>G4WVH3</accession>
<dbReference type="PANTHER" id="PTHR30007">
    <property type="entry name" value="PHP DOMAIN PROTEIN"/>
    <property type="match status" value="1"/>
</dbReference>
<reference evidence="2" key="1">
    <citation type="journal article" date="2000" name="J. Am. Chem. Soc.">
        <title>Long-Chain N-Acyl Amino Acid Antibiotics Isolated from Heterologously Expressed Environmental DNA.</title>
        <authorList>
            <person name="Brady S.F."/>
            <person name="Clardy J."/>
        </authorList>
    </citation>
    <scope>NUCLEOTIDE SEQUENCE</scope>
</reference>
<dbReference type="InterPro" id="IPR002559">
    <property type="entry name" value="Transposase_11"/>
</dbReference>
<dbReference type="GO" id="GO:0003677">
    <property type="term" value="F:DNA binding"/>
    <property type="evidence" value="ECO:0007669"/>
    <property type="project" value="InterPro"/>
</dbReference>
<evidence type="ECO:0000313" key="2">
    <source>
        <dbReference type="EMBL" id="AEQ20425.1"/>
    </source>
</evidence>
<dbReference type="Pfam" id="PF01609">
    <property type="entry name" value="DDE_Tnp_1"/>
    <property type="match status" value="1"/>
</dbReference>
<feature type="domain" description="Transposase IS4-like" evidence="1">
    <location>
        <begin position="5"/>
        <end position="125"/>
    </location>
</feature>
<organism evidence="2">
    <name type="scientific">uncultured bacterium CSL12</name>
    <dbReference type="NCBI Taxonomy" id="1091567"/>
    <lineage>
        <taxon>Bacteria</taxon>
        <taxon>environmental samples</taxon>
    </lineage>
</organism>
<name>G4WVH3_9BACT</name>
<dbReference type="EMBL" id="JF429409">
    <property type="protein sequence ID" value="AEQ20425.1"/>
    <property type="molecule type" value="Genomic_DNA"/>
</dbReference>
<protein>
    <submittedName>
        <fullName evidence="2">Transposase DDE domain protein</fullName>
    </submittedName>
</protein>
<dbReference type="GO" id="GO:0004803">
    <property type="term" value="F:transposase activity"/>
    <property type="evidence" value="ECO:0007669"/>
    <property type="project" value="InterPro"/>
</dbReference>
<proteinExistence type="predicted"/>
<evidence type="ECO:0000259" key="1">
    <source>
        <dbReference type="Pfam" id="PF01609"/>
    </source>
</evidence>
<sequence length="133" mass="15494">MVIADAAGLPLAVHTTSASPHEVTLVEATLDQTLTLGRPRRLVGDLAYDSDPLDQRLAAQGIELIAPHKRNRIKPVTQDGRALRRYRRRWKIERLFAWLNKYKRVITRWDRLIDHFNPFVHLACSMILMRRYL</sequence>
<dbReference type="PANTHER" id="PTHR30007:SF1">
    <property type="entry name" value="BLR1914 PROTEIN"/>
    <property type="match status" value="1"/>
</dbReference>
<reference evidence="2" key="2">
    <citation type="journal article" date="2011" name="J. Bacteriol.">
        <title>Long-chain N-acyl amino acid synthases are linked to the putative PEP-CTERM/exosortase protein-sorting system in Gram-negative bacteria.</title>
        <authorList>
            <person name="Craig J.W."/>
            <person name="Cherry M.A."/>
            <person name="Brady S.F."/>
        </authorList>
    </citation>
    <scope>NUCLEOTIDE SEQUENCE</scope>
</reference>
<dbReference type="AlphaFoldDB" id="G4WVH3"/>
<dbReference type="GO" id="GO:0006313">
    <property type="term" value="P:DNA transposition"/>
    <property type="evidence" value="ECO:0007669"/>
    <property type="project" value="InterPro"/>
</dbReference>